<evidence type="ECO:0000256" key="6">
    <source>
        <dbReference type="SAM" id="Phobius"/>
    </source>
</evidence>
<keyword evidence="3 6" id="KW-0812">Transmembrane</keyword>
<keyword evidence="2" id="KW-1003">Cell membrane</keyword>
<evidence type="ECO:0000256" key="3">
    <source>
        <dbReference type="ARBA" id="ARBA00022692"/>
    </source>
</evidence>
<keyword evidence="5 6" id="KW-0472">Membrane</keyword>
<gene>
    <name evidence="8" type="ORF">ABGB03_07545</name>
</gene>
<feature type="transmembrane region" description="Helical" evidence="6">
    <location>
        <begin position="86"/>
        <end position="106"/>
    </location>
</feature>
<evidence type="ECO:0000313" key="8">
    <source>
        <dbReference type="EMBL" id="XBG62760.1"/>
    </source>
</evidence>
<dbReference type="GO" id="GO:0005886">
    <property type="term" value="C:plasma membrane"/>
    <property type="evidence" value="ECO:0007669"/>
    <property type="project" value="UniProtKB-SubCell"/>
</dbReference>
<feature type="transmembrane region" description="Helical" evidence="6">
    <location>
        <begin position="112"/>
        <end position="129"/>
    </location>
</feature>
<dbReference type="Pfam" id="PF06271">
    <property type="entry name" value="RDD"/>
    <property type="match status" value="1"/>
</dbReference>
<protein>
    <submittedName>
        <fullName evidence="8">RDD family protein</fullName>
    </submittedName>
</protein>
<evidence type="ECO:0000256" key="4">
    <source>
        <dbReference type="ARBA" id="ARBA00022989"/>
    </source>
</evidence>
<dbReference type="InterPro" id="IPR051791">
    <property type="entry name" value="Pra-immunoreactive"/>
</dbReference>
<evidence type="ECO:0000256" key="5">
    <source>
        <dbReference type="ARBA" id="ARBA00023136"/>
    </source>
</evidence>
<name>A0AAU7BXS1_9FLAO</name>
<feature type="domain" description="RDD" evidence="7">
    <location>
        <begin position="75"/>
        <end position="181"/>
    </location>
</feature>
<evidence type="ECO:0000256" key="2">
    <source>
        <dbReference type="ARBA" id="ARBA00022475"/>
    </source>
</evidence>
<dbReference type="EMBL" id="CP157199">
    <property type="protein sequence ID" value="XBG62760.1"/>
    <property type="molecule type" value="Genomic_DNA"/>
</dbReference>
<dbReference type="PANTHER" id="PTHR36115:SF4">
    <property type="entry name" value="MEMBRANE PROTEIN"/>
    <property type="match status" value="1"/>
</dbReference>
<evidence type="ECO:0000259" key="7">
    <source>
        <dbReference type="Pfam" id="PF06271"/>
    </source>
</evidence>
<accession>A0AAU7BXS1</accession>
<comment type="subcellular location">
    <subcellularLocation>
        <location evidence="1">Cell membrane</location>
        <topology evidence="1">Multi-pass membrane protein</topology>
    </subcellularLocation>
</comment>
<reference evidence="8" key="1">
    <citation type="submission" date="2024-05" db="EMBL/GenBank/DDBJ databases">
        <title>Pontimicrobium maritimus sp. nov., isolated form sea water.</title>
        <authorList>
            <person name="Muhammad N."/>
            <person name="Vuong T.Q."/>
            <person name="Han H.L."/>
            <person name="Kim S.-G."/>
        </authorList>
    </citation>
    <scope>NUCLEOTIDE SEQUENCE</scope>
    <source>
        <strain evidence="8">SW4</strain>
    </source>
</reference>
<dbReference type="PANTHER" id="PTHR36115">
    <property type="entry name" value="PROLINE-RICH ANTIGEN HOMOLOG-RELATED"/>
    <property type="match status" value="1"/>
</dbReference>
<proteinExistence type="predicted"/>
<organism evidence="8">
    <name type="scientific">Pontimicrobium sp. SW4</name>
    <dbReference type="NCBI Taxonomy" id="3153519"/>
    <lineage>
        <taxon>Bacteria</taxon>
        <taxon>Pseudomonadati</taxon>
        <taxon>Bacteroidota</taxon>
        <taxon>Flavobacteriia</taxon>
        <taxon>Flavobacteriales</taxon>
        <taxon>Flavobacteriaceae</taxon>
        <taxon>Pontimicrobium</taxon>
    </lineage>
</organism>
<dbReference type="RefSeq" id="WP_347926208.1">
    <property type="nucleotide sequence ID" value="NZ_CP157199.1"/>
</dbReference>
<evidence type="ECO:0000256" key="1">
    <source>
        <dbReference type="ARBA" id="ARBA00004651"/>
    </source>
</evidence>
<dbReference type="InterPro" id="IPR010432">
    <property type="entry name" value="RDD"/>
</dbReference>
<dbReference type="AlphaFoldDB" id="A0AAU7BXS1"/>
<sequence length="201" mass="23362">MENEFAKVMSERTNEELIKIVMVERERYNPTAIEAAESEIEKRKIDTNEFEKIKEQAIVEKEQKQKVDSNVVGSGIRFLNLIIDSIVWYILIVLVFFIVGLLFPTYIINNNFTVVIINLILIFGAFFVYHSIMEIKFQKTLGKFVTKTKVVKINGEKPTNEDIVTRTFCRLIPFDRISFLFVKNGIHDFLSKTKVVKDTAE</sequence>
<keyword evidence="4 6" id="KW-1133">Transmembrane helix</keyword>